<evidence type="ECO:0000313" key="1">
    <source>
        <dbReference type="EMBL" id="KIP01468.1"/>
    </source>
</evidence>
<feature type="non-terminal residue" evidence="1">
    <location>
        <position position="1"/>
    </location>
</feature>
<feature type="non-terminal residue" evidence="1">
    <location>
        <position position="163"/>
    </location>
</feature>
<accession>A0A0C3P9S0</accession>
<organism evidence="1 2">
    <name type="scientific">Phlebiopsis gigantea (strain 11061_1 CR5-6)</name>
    <name type="common">White-rot fungus</name>
    <name type="synonym">Peniophora gigantea</name>
    <dbReference type="NCBI Taxonomy" id="745531"/>
    <lineage>
        <taxon>Eukaryota</taxon>
        <taxon>Fungi</taxon>
        <taxon>Dikarya</taxon>
        <taxon>Basidiomycota</taxon>
        <taxon>Agaricomycotina</taxon>
        <taxon>Agaricomycetes</taxon>
        <taxon>Polyporales</taxon>
        <taxon>Phanerochaetaceae</taxon>
        <taxon>Phlebiopsis</taxon>
    </lineage>
</organism>
<dbReference type="HOGENOM" id="CLU_031314_1_0_1"/>
<reference evidence="1 2" key="1">
    <citation type="journal article" date="2014" name="PLoS Genet.">
        <title>Analysis of the Phlebiopsis gigantea genome, transcriptome and secretome provides insight into its pioneer colonization strategies of wood.</title>
        <authorList>
            <person name="Hori C."/>
            <person name="Ishida T."/>
            <person name="Igarashi K."/>
            <person name="Samejima M."/>
            <person name="Suzuki H."/>
            <person name="Master E."/>
            <person name="Ferreira P."/>
            <person name="Ruiz-Duenas F.J."/>
            <person name="Held B."/>
            <person name="Canessa P."/>
            <person name="Larrondo L.F."/>
            <person name="Schmoll M."/>
            <person name="Druzhinina I.S."/>
            <person name="Kubicek C.P."/>
            <person name="Gaskell J.A."/>
            <person name="Kersten P."/>
            <person name="St John F."/>
            <person name="Glasner J."/>
            <person name="Sabat G."/>
            <person name="Splinter BonDurant S."/>
            <person name="Syed K."/>
            <person name="Yadav J."/>
            <person name="Mgbeahuruike A.C."/>
            <person name="Kovalchuk A."/>
            <person name="Asiegbu F.O."/>
            <person name="Lackner G."/>
            <person name="Hoffmeister D."/>
            <person name="Rencoret J."/>
            <person name="Gutierrez A."/>
            <person name="Sun H."/>
            <person name="Lindquist E."/>
            <person name="Barry K."/>
            <person name="Riley R."/>
            <person name="Grigoriev I.V."/>
            <person name="Henrissat B."/>
            <person name="Kues U."/>
            <person name="Berka R.M."/>
            <person name="Martinez A.T."/>
            <person name="Covert S.F."/>
            <person name="Blanchette R.A."/>
            <person name="Cullen D."/>
        </authorList>
    </citation>
    <scope>NUCLEOTIDE SEQUENCE [LARGE SCALE GENOMIC DNA]</scope>
    <source>
        <strain evidence="1 2">11061_1 CR5-6</strain>
    </source>
</reference>
<name>A0A0C3P9S0_PHLG1</name>
<dbReference type="Proteomes" id="UP000053257">
    <property type="component" value="Unassembled WGS sequence"/>
</dbReference>
<protein>
    <recommendedName>
        <fullName evidence="3">Fe2OG dioxygenase domain-containing protein</fullName>
    </recommendedName>
</protein>
<evidence type="ECO:0008006" key="3">
    <source>
        <dbReference type="Google" id="ProtNLM"/>
    </source>
</evidence>
<sequence length="163" mass="18240">LRHSVHNQRILDELLQTDCMRRMAGFARSVFATHFPELYAEYADTMAALREDNPNLRPIFEGQAWPAISINFPPNAFCHDHTDAGNKANGLCPIFALGDYDHTQGGHLVLPDLGLVIEFPPGACIFIPSASLRHGNIRVRQGESRASWTMYSAGGLFRWVRYG</sequence>
<dbReference type="Gene3D" id="3.60.130.30">
    <property type="match status" value="1"/>
</dbReference>
<dbReference type="OrthoDB" id="2797114at2759"/>
<gene>
    <name evidence="1" type="ORF">PHLGIDRAFT_60072</name>
</gene>
<dbReference type="AlphaFoldDB" id="A0A0C3P9S0"/>
<proteinExistence type="predicted"/>
<keyword evidence="2" id="KW-1185">Reference proteome</keyword>
<dbReference type="STRING" id="745531.A0A0C3P9S0"/>
<dbReference type="EMBL" id="KN840785">
    <property type="protein sequence ID" value="KIP01468.1"/>
    <property type="molecule type" value="Genomic_DNA"/>
</dbReference>
<evidence type="ECO:0000313" key="2">
    <source>
        <dbReference type="Proteomes" id="UP000053257"/>
    </source>
</evidence>